<keyword evidence="1" id="KW-1133">Transmembrane helix</keyword>
<protein>
    <submittedName>
        <fullName evidence="2">Uncharacterized protein</fullName>
    </submittedName>
</protein>
<feature type="transmembrane region" description="Helical" evidence="1">
    <location>
        <begin position="369"/>
        <end position="392"/>
    </location>
</feature>
<gene>
    <name evidence="2" type="ORF">B5M09_007178</name>
</gene>
<reference evidence="2" key="1">
    <citation type="submission" date="2018-07" db="EMBL/GenBank/DDBJ databases">
        <title>Annotation of Aphanomyces astaci genome assembly.</title>
        <authorList>
            <person name="Studholme D.J."/>
        </authorList>
    </citation>
    <scope>NUCLEOTIDE SEQUENCE [LARGE SCALE GENOMIC DNA]</scope>
    <source>
        <strain evidence="2">Pc</strain>
    </source>
</reference>
<proteinExistence type="predicted"/>
<organism evidence="2 3">
    <name type="scientific">Aphanomyces astaci</name>
    <name type="common">Crayfish plague agent</name>
    <dbReference type="NCBI Taxonomy" id="112090"/>
    <lineage>
        <taxon>Eukaryota</taxon>
        <taxon>Sar</taxon>
        <taxon>Stramenopiles</taxon>
        <taxon>Oomycota</taxon>
        <taxon>Saprolegniomycetes</taxon>
        <taxon>Saprolegniales</taxon>
        <taxon>Verrucalvaceae</taxon>
        <taxon>Aphanomyces</taxon>
    </lineage>
</organism>
<dbReference type="EMBL" id="MZMZ02001883">
    <property type="protein sequence ID" value="RQM28111.1"/>
    <property type="molecule type" value="Genomic_DNA"/>
</dbReference>
<name>A0A425DFN6_APHAT</name>
<keyword evidence="1" id="KW-0812">Transmembrane</keyword>
<evidence type="ECO:0000256" key="1">
    <source>
        <dbReference type="SAM" id="Phobius"/>
    </source>
</evidence>
<comment type="caution">
    <text evidence="2">The sequence shown here is derived from an EMBL/GenBank/DDBJ whole genome shotgun (WGS) entry which is preliminary data.</text>
</comment>
<keyword evidence="1" id="KW-0472">Membrane</keyword>
<dbReference type="AlphaFoldDB" id="A0A425DFN6"/>
<evidence type="ECO:0000313" key="3">
    <source>
        <dbReference type="Proteomes" id="UP000284702"/>
    </source>
</evidence>
<dbReference type="VEuPathDB" id="FungiDB:H257_17293"/>
<dbReference type="Proteomes" id="UP000284702">
    <property type="component" value="Unassembled WGS sequence"/>
</dbReference>
<sequence length="420" mass="46970">MQSSAASPSSQTHDTTPVVPTASLDASKLEEKFAAVNGDFTRGVTIKGKDDAMKLQGKVNDWRDDVSTLATHIAAQLQFCKSLRTSKAMALIPNTTPGDSDSQARMKEILDAPSTLDKTGGDPTVAFDTLLKFVMAKGDMVSKIADDFVSKKKEVDMNNGIEDELVLDDHSATSMLLSRDTKLFTKLLDTFQLLYKESRKPSNTQTPQSGDDSGGLFASTTTADWEGAKGLRMDEANFTIQKKTCDDVVAYDKQKSVVADERDILGQKLHDEVKKISILNLMCVVLKREVSEKGAAIDTLRGNIVELQTGHEERMLEKTKRHEEGSSIIYYRFMIDDGLEFDKLLVKFDKTKKELVETVQDNIISLTMYILYLFDIWKYVFAIYICICLIYVKYVSLNLLVHILDGKLRAAHDRISRFLS</sequence>
<evidence type="ECO:0000313" key="2">
    <source>
        <dbReference type="EMBL" id="RQM28111.1"/>
    </source>
</evidence>
<keyword evidence="3" id="KW-1185">Reference proteome</keyword>
<accession>A0A425DFN6</accession>